<protein>
    <submittedName>
        <fullName evidence="1">11136_t:CDS:1</fullName>
    </submittedName>
</protein>
<name>A0A9W4WYR8_9GLOM</name>
<comment type="caution">
    <text evidence="1">The sequence shown here is derived from an EMBL/GenBank/DDBJ whole genome shotgun (WGS) entry which is preliminary data.</text>
</comment>
<dbReference type="EMBL" id="CAMKVN010001083">
    <property type="protein sequence ID" value="CAI2173581.1"/>
    <property type="molecule type" value="Genomic_DNA"/>
</dbReference>
<proteinExistence type="predicted"/>
<feature type="non-terminal residue" evidence="1">
    <location>
        <position position="99"/>
    </location>
</feature>
<dbReference type="AlphaFoldDB" id="A0A9W4WYR8"/>
<keyword evidence="2" id="KW-1185">Reference proteome</keyword>
<accession>A0A9W4WYR8</accession>
<organism evidence="1 2">
    <name type="scientific">Funneliformis geosporum</name>
    <dbReference type="NCBI Taxonomy" id="1117311"/>
    <lineage>
        <taxon>Eukaryota</taxon>
        <taxon>Fungi</taxon>
        <taxon>Fungi incertae sedis</taxon>
        <taxon>Mucoromycota</taxon>
        <taxon>Glomeromycotina</taxon>
        <taxon>Glomeromycetes</taxon>
        <taxon>Glomerales</taxon>
        <taxon>Glomeraceae</taxon>
        <taxon>Funneliformis</taxon>
    </lineage>
</organism>
<sequence>MTSISEKIIEDIIRQVQRQFKGSISKLKEKSTKKNKENTIKADHYNPLFSSLHSFLTSLNVSENSIFQLAEIINQLDENQTLSLPDKINTFITQLEEIK</sequence>
<evidence type="ECO:0000313" key="2">
    <source>
        <dbReference type="Proteomes" id="UP001153678"/>
    </source>
</evidence>
<evidence type="ECO:0000313" key="1">
    <source>
        <dbReference type="EMBL" id="CAI2173581.1"/>
    </source>
</evidence>
<reference evidence="1" key="1">
    <citation type="submission" date="2022-08" db="EMBL/GenBank/DDBJ databases">
        <authorList>
            <person name="Kallberg Y."/>
            <person name="Tangrot J."/>
            <person name="Rosling A."/>
        </authorList>
    </citation>
    <scope>NUCLEOTIDE SEQUENCE</scope>
    <source>
        <strain evidence="1">Wild A</strain>
    </source>
</reference>
<dbReference type="Proteomes" id="UP001153678">
    <property type="component" value="Unassembled WGS sequence"/>
</dbReference>
<gene>
    <name evidence="1" type="ORF">FWILDA_LOCUS6157</name>
</gene>